<sequence>MTHFGSAFGAEISANGTLFVAVLALAGLDLVLGVGRALAAKRFASGMLRLTAAKLIQELGLPLLLAVLGVADPAFASLVGGALWLAIVAEATSIVEQMRGKQSSTLIQEVIKLLAGLHESVPPANASQTNAASPQQPPTGGN</sequence>
<dbReference type="EMBL" id="CP003179">
    <property type="protein sequence ID" value="AEW05211.1"/>
    <property type="molecule type" value="Genomic_DNA"/>
</dbReference>
<evidence type="ECO:0000256" key="2">
    <source>
        <dbReference type="SAM" id="Phobius"/>
    </source>
</evidence>
<reference evidence="3 4" key="2">
    <citation type="journal article" date="2012" name="Stand. Genomic Sci.">
        <title>Complete genome sequence of the moderately thermophilic mineral-sulfide-oxidizing firmicute Sulfobacillus acidophilus type strain (NAL(T)).</title>
        <authorList>
            <person name="Anderson I."/>
            <person name="Chertkov O."/>
            <person name="Chen A."/>
            <person name="Saunders E."/>
            <person name="Lapidus A."/>
            <person name="Nolan M."/>
            <person name="Lucas S."/>
            <person name="Hammon N."/>
            <person name="Deshpande S."/>
            <person name="Cheng J.F."/>
            <person name="Han C."/>
            <person name="Tapia R."/>
            <person name="Goodwin L.A."/>
            <person name="Pitluck S."/>
            <person name="Liolios K."/>
            <person name="Pagani I."/>
            <person name="Ivanova N."/>
            <person name="Mikhailova N."/>
            <person name="Pati A."/>
            <person name="Palaniappan K."/>
            <person name="Land M."/>
            <person name="Pan C."/>
            <person name="Rohde M."/>
            <person name="Pukall R."/>
            <person name="Goker M."/>
            <person name="Detter J.C."/>
            <person name="Woyke T."/>
            <person name="Bristow J."/>
            <person name="Eisen J.A."/>
            <person name="Markowitz V."/>
            <person name="Hugenholtz P."/>
            <person name="Kyrpides N.C."/>
            <person name="Klenk H.P."/>
            <person name="Mavromatis K."/>
        </authorList>
    </citation>
    <scope>NUCLEOTIDE SEQUENCE [LARGE SCALE GENOMIC DNA]</scope>
    <source>
        <strain evidence="4">ATCC 700253 / DSM 10332 / NAL</strain>
    </source>
</reference>
<feature type="transmembrane region" description="Helical" evidence="2">
    <location>
        <begin position="12"/>
        <end position="35"/>
    </location>
</feature>
<dbReference type="KEGG" id="sap:Sulac_1715"/>
<feature type="compositionally biased region" description="Polar residues" evidence="1">
    <location>
        <begin position="125"/>
        <end position="134"/>
    </location>
</feature>
<proteinExistence type="predicted"/>
<keyword evidence="2" id="KW-1133">Transmembrane helix</keyword>
<accession>G8TZH1</accession>
<evidence type="ECO:0000313" key="3">
    <source>
        <dbReference type="EMBL" id="AEW05211.1"/>
    </source>
</evidence>
<dbReference type="Proteomes" id="UP000005439">
    <property type="component" value="Chromosome"/>
</dbReference>
<evidence type="ECO:0008006" key="5">
    <source>
        <dbReference type="Google" id="ProtNLM"/>
    </source>
</evidence>
<name>G8TZH1_SULAD</name>
<dbReference type="HOGENOM" id="CLU_1814814_0_0_9"/>
<reference evidence="4" key="1">
    <citation type="submission" date="2011-12" db="EMBL/GenBank/DDBJ databases">
        <title>The complete genome of chromosome of Sulfobacillus acidophilus DSM 10332.</title>
        <authorList>
            <person name="Lucas S."/>
            <person name="Han J."/>
            <person name="Lapidus A."/>
            <person name="Bruce D."/>
            <person name="Goodwin L."/>
            <person name="Pitluck S."/>
            <person name="Peters L."/>
            <person name="Kyrpides N."/>
            <person name="Mavromatis K."/>
            <person name="Ivanova N."/>
            <person name="Mikhailova N."/>
            <person name="Chertkov O."/>
            <person name="Saunders E."/>
            <person name="Detter J.C."/>
            <person name="Tapia R."/>
            <person name="Han C."/>
            <person name="Land M."/>
            <person name="Hauser L."/>
            <person name="Markowitz V."/>
            <person name="Cheng J.-F."/>
            <person name="Hugenholtz P."/>
            <person name="Woyke T."/>
            <person name="Wu D."/>
            <person name="Pukall R."/>
            <person name="Gehrich-Schroeter G."/>
            <person name="Schneider S."/>
            <person name="Klenk H.-P."/>
            <person name="Eisen J.A."/>
        </authorList>
    </citation>
    <scope>NUCLEOTIDE SEQUENCE [LARGE SCALE GENOMIC DNA]</scope>
    <source>
        <strain evidence="4">ATCC 700253 / DSM 10332 / NAL</strain>
    </source>
</reference>
<feature type="transmembrane region" description="Helical" evidence="2">
    <location>
        <begin position="74"/>
        <end position="95"/>
    </location>
</feature>
<keyword evidence="2" id="KW-0472">Membrane</keyword>
<gene>
    <name evidence="3" type="ordered locus">Sulac_1715</name>
</gene>
<dbReference type="PATRIC" id="fig|679936.5.peg.1782"/>
<dbReference type="AlphaFoldDB" id="G8TZH1"/>
<feature type="region of interest" description="Disordered" evidence="1">
    <location>
        <begin position="122"/>
        <end position="142"/>
    </location>
</feature>
<evidence type="ECO:0000313" key="4">
    <source>
        <dbReference type="Proteomes" id="UP000005439"/>
    </source>
</evidence>
<keyword evidence="4" id="KW-1185">Reference proteome</keyword>
<protein>
    <recommendedName>
        <fullName evidence="5">Holin</fullName>
    </recommendedName>
</protein>
<evidence type="ECO:0000256" key="1">
    <source>
        <dbReference type="SAM" id="MobiDB-lite"/>
    </source>
</evidence>
<organism evidence="3 4">
    <name type="scientific">Sulfobacillus acidophilus (strain ATCC 700253 / DSM 10332 / NAL)</name>
    <dbReference type="NCBI Taxonomy" id="679936"/>
    <lineage>
        <taxon>Bacteria</taxon>
        <taxon>Bacillati</taxon>
        <taxon>Bacillota</taxon>
        <taxon>Clostridia</taxon>
        <taxon>Eubacteriales</taxon>
        <taxon>Clostridiales Family XVII. Incertae Sedis</taxon>
        <taxon>Sulfobacillus</taxon>
    </lineage>
</organism>
<dbReference type="STRING" id="679936.Sulac_1715"/>
<keyword evidence="2" id="KW-0812">Transmembrane</keyword>